<keyword evidence="1 2" id="KW-0238">DNA-binding</keyword>
<dbReference type="EMBL" id="CP117259">
    <property type="protein sequence ID" value="WFR99135.1"/>
    <property type="molecule type" value="Genomic_DNA"/>
</dbReference>
<evidence type="ECO:0000313" key="5">
    <source>
        <dbReference type="EMBL" id="WFR99135.1"/>
    </source>
</evidence>
<feature type="region of interest" description="Disordered" evidence="3">
    <location>
        <begin position="1"/>
        <end position="28"/>
    </location>
</feature>
<dbReference type="PRINTS" id="PR00455">
    <property type="entry name" value="HTHTETR"/>
</dbReference>
<evidence type="ECO:0000313" key="6">
    <source>
        <dbReference type="Proteomes" id="UP000249499"/>
    </source>
</evidence>
<dbReference type="AlphaFoldDB" id="A0AAF1KV05"/>
<dbReference type="Pfam" id="PF00440">
    <property type="entry name" value="TetR_N"/>
    <property type="match status" value="1"/>
</dbReference>
<geneLocation type="plasmid" evidence="5 6">
    <name>unnamed2</name>
</geneLocation>
<dbReference type="InterPro" id="IPR001647">
    <property type="entry name" value="HTH_TetR"/>
</dbReference>
<protein>
    <submittedName>
        <fullName evidence="5">TetR/AcrR family transcriptional regulator</fullName>
    </submittedName>
</protein>
<dbReference type="InterPro" id="IPR039536">
    <property type="entry name" value="TetR_C_Proteobacteria"/>
</dbReference>
<dbReference type="KEGG" id="rtu:PR017_26195"/>
<dbReference type="Pfam" id="PF14246">
    <property type="entry name" value="TetR_C_7"/>
    <property type="match status" value="1"/>
</dbReference>
<keyword evidence="6" id="KW-1185">Reference proteome</keyword>
<dbReference type="PROSITE" id="PS50977">
    <property type="entry name" value="HTH_TETR_2"/>
    <property type="match status" value="1"/>
</dbReference>
<evidence type="ECO:0000256" key="1">
    <source>
        <dbReference type="ARBA" id="ARBA00023125"/>
    </source>
</evidence>
<dbReference type="Proteomes" id="UP000249499">
    <property type="component" value="Plasmid unnamed2"/>
</dbReference>
<evidence type="ECO:0000259" key="4">
    <source>
        <dbReference type="PROSITE" id="PS50977"/>
    </source>
</evidence>
<organism evidence="5 6">
    <name type="scientific">Rhizobium tumorigenes</name>
    <dbReference type="NCBI Taxonomy" id="2041385"/>
    <lineage>
        <taxon>Bacteria</taxon>
        <taxon>Pseudomonadati</taxon>
        <taxon>Pseudomonadota</taxon>
        <taxon>Alphaproteobacteria</taxon>
        <taxon>Hyphomicrobiales</taxon>
        <taxon>Rhizobiaceae</taxon>
        <taxon>Rhizobium/Agrobacterium group</taxon>
        <taxon>Rhizobium</taxon>
    </lineage>
</organism>
<name>A0AAF1KV05_9HYPH</name>
<dbReference type="Gene3D" id="1.10.357.10">
    <property type="entry name" value="Tetracycline Repressor, domain 2"/>
    <property type="match status" value="1"/>
</dbReference>
<evidence type="ECO:0000256" key="2">
    <source>
        <dbReference type="PROSITE-ProRule" id="PRU00335"/>
    </source>
</evidence>
<reference evidence="5 6" key="1">
    <citation type="journal article" date="2018" name="Sci. Rep.">
        <title>Rhizobium tumorigenes sp. nov., a novel plant tumorigenic bacterium isolated from cane gall tumors on thornless blackberry.</title>
        <authorList>
            <person name="Kuzmanovi N."/>
            <person name="Smalla K."/>
            <person name="Gronow S."/>
            <person name="PuBawska J."/>
        </authorList>
    </citation>
    <scope>NUCLEOTIDE SEQUENCE [LARGE SCALE GENOMIC DNA]</scope>
    <source>
        <strain evidence="5 6">1078</strain>
    </source>
</reference>
<dbReference type="PANTHER" id="PTHR30055:SF223">
    <property type="entry name" value="HTH-TYPE TRANSCRIPTIONAL REGULATOR UIDR"/>
    <property type="match status" value="1"/>
</dbReference>
<gene>
    <name evidence="5" type="ORF">PR017_26195</name>
</gene>
<dbReference type="PANTHER" id="PTHR30055">
    <property type="entry name" value="HTH-TYPE TRANSCRIPTIONAL REGULATOR RUTR"/>
    <property type="match status" value="1"/>
</dbReference>
<accession>A0AAF1KV05</accession>
<dbReference type="GO" id="GO:0003700">
    <property type="term" value="F:DNA-binding transcription factor activity"/>
    <property type="evidence" value="ECO:0007669"/>
    <property type="project" value="TreeGrafter"/>
</dbReference>
<keyword evidence="5" id="KW-0614">Plasmid</keyword>
<sequence>MKNQTQGTVAAEAVRRPRGRPQTASDDTRRTMIIAEARSTFHQMGYAGTTMDLVAMRCKVSKQTLYKLFSSKTELFMAMIDLHRASMVALPRDDAETLPLMETLEQIFMIDIDEEVDRDRQAFIHFIVGEAERFPEIGGLLHKHGLQQSRTLLAEWLQTQTERGRISIRNTESGARMLLSMVMGALAPMPGNIDHWPSREARNDHLRCCFEVFLKGALPRPE</sequence>
<dbReference type="InterPro" id="IPR036271">
    <property type="entry name" value="Tet_transcr_reg_TetR-rel_C_sf"/>
</dbReference>
<dbReference type="GO" id="GO:0000976">
    <property type="term" value="F:transcription cis-regulatory region binding"/>
    <property type="evidence" value="ECO:0007669"/>
    <property type="project" value="TreeGrafter"/>
</dbReference>
<dbReference type="InterPro" id="IPR050109">
    <property type="entry name" value="HTH-type_TetR-like_transc_reg"/>
</dbReference>
<feature type="DNA-binding region" description="H-T-H motif" evidence="2">
    <location>
        <begin position="50"/>
        <end position="69"/>
    </location>
</feature>
<dbReference type="SUPFAM" id="SSF46689">
    <property type="entry name" value="Homeodomain-like"/>
    <property type="match status" value="1"/>
</dbReference>
<feature type="domain" description="HTH tetR-type" evidence="4">
    <location>
        <begin position="27"/>
        <end position="87"/>
    </location>
</feature>
<reference evidence="6" key="2">
    <citation type="journal article" date="2023" name="MicrobiologyOpen">
        <title>Genomics of the tumorigenes clade of the family Rhizobiaceae and description of Rhizobium rhododendri sp. nov.</title>
        <authorList>
            <person name="Kuzmanovic N."/>
            <person name="diCenzo G.C."/>
            <person name="Bunk B."/>
            <person name="Sproeer C."/>
            <person name="Fruehling A."/>
            <person name="Neumann-Schaal M."/>
            <person name="Overmann J."/>
            <person name="Smalla K."/>
        </authorList>
    </citation>
    <scope>NUCLEOTIDE SEQUENCE [LARGE SCALE GENOMIC DNA]</scope>
    <source>
        <strain evidence="6">1078</strain>
        <plasmid evidence="6">unnamed2</plasmid>
    </source>
</reference>
<evidence type="ECO:0000256" key="3">
    <source>
        <dbReference type="SAM" id="MobiDB-lite"/>
    </source>
</evidence>
<dbReference type="InterPro" id="IPR009057">
    <property type="entry name" value="Homeodomain-like_sf"/>
</dbReference>
<proteinExistence type="predicted"/>
<dbReference type="RefSeq" id="WP_111221022.1">
    <property type="nucleotide sequence ID" value="NZ_CP117259.1"/>
</dbReference>
<dbReference type="SUPFAM" id="SSF48498">
    <property type="entry name" value="Tetracyclin repressor-like, C-terminal domain"/>
    <property type="match status" value="1"/>
</dbReference>